<evidence type="ECO:0000313" key="2">
    <source>
        <dbReference type="Proteomes" id="UP000076825"/>
    </source>
</evidence>
<dbReference type="KEGG" id="btrm:SAMEA390648700284"/>
<gene>
    <name evidence="1" type="ORF">SAMEA3906487_00284</name>
</gene>
<protein>
    <submittedName>
        <fullName evidence="1">Uncharacterized protein</fullName>
    </submittedName>
</protein>
<reference evidence="1 2" key="1">
    <citation type="submission" date="2016-04" db="EMBL/GenBank/DDBJ databases">
        <authorList>
            <consortium name="Pathogen Informatics"/>
        </authorList>
    </citation>
    <scope>NUCLEOTIDE SEQUENCE [LARGE SCALE GENOMIC DNA]</scope>
    <source>
        <strain evidence="1 2">H044680328</strain>
    </source>
</reference>
<dbReference type="RefSeq" id="WP_063491433.1">
    <property type="nucleotide sequence ID" value="NZ_CP016340.1"/>
</dbReference>
<evidence type="ECO:0000313" key="1">
    <source>
        <dbReference type="EMBL" id="SAI66492.1"/>
    </source>
</evidence>
<dbReference type="EMBL" id="LT546645">
    <property type="protein sequence ID" value="SAI66492.1"/>
    <property type="molecule type" value="Genomic_DNA"/>
</dbReference>
<dbReference type="AlphaFoldDB" id="A0A157KUI6"/>
<keyword evidence="2" id="KW-1185">Reference proteome</keyword>
<dbReference type="GeneID" id="56588301"/>
<dbReference type="PATRIC" id="fig|123899.6.peg.266"/>
<dbReference type="STRING" id="123899.SAMEA3906487_00284"/>
<accession>A0A157KUI6</accession>
<dbReference type="Proteomes" id="UP000076825">
    <property type="component" value="Chromosome 1"/>
</dbReference>
<sequence>MGANEGLSADSYPDDFYGQWTMFDKTTGQAMYVVTCPWATAVSTAVVAGLGAAFGAADPDRHLVIDGQFVERARMPIVVEGLRLSSVPFPACLTIEGQGMPDIEGPTVEFDFLPGDSYAVEIRRDPYLPWRHTFSL</sequence>
<organism evidence="1 2">
    <name type="scientific">Bordetella trematum</name>
    <dbReference type="NCBI Taxonomy" id="123899"/>
    <lineage>
        <taxon>Bacteria</taxon>
        <taxon>Pseudomonadati</taxon>
        <taxon>Pseudomonadota</taxon>
        <taxon>Betaproteobacteria</taxon>
        <taxon>Burkholderiales</taxon>
        <taxon>Alcaligenaceae</taxon>
        <taxon>Bordetella</taxon>
    </lineage>
</organism>
<name>A0A157KUI6_9BORD</name>
<proteinExistence type="predicted"/>